<reference evidence="2 3" key="1">
    <citation type="journal article" date="2019" name="Int. J. Syst. Evol. Microbiol.">
        <title>The Global Catalogue of Microorganisms (GCM) 10K type strain sequencing project: providing services to taxonomists for standard genome sequencing and annotation.</title>
        <authorList>
            <consortium name="The Broad Institute Genomics Platform"/>
            <consortium name="The Broad Institute Genome Sequencing Center for Infectious Disease"/>
            <person name="Wu L."/>
            <person name="Ma J."/>
        </authorList>
    </citation>
    <scope>NUCLEOTIDE SEQUENCE [LARGE SCALE GENOMIC DNA]</scope>
    <source>
        <strain evidence="2 3">JCM 3325</strain>
    </source>
</reference>
<protein>
    <recommendedName>
        <fullName evidence="4">DUF4352 domain-containing protein</fullName>
    </recommendedName>
</protein>
<comment type="caution">
    <text evidence="2">The sequence shown here is derived from an EMBL/GenBank/DDBJ whole genome shotgun (WGS) entry which is preliminary data.</text>
</comment>
<evidence type="ECO:0008006" key="4">
    <source>
        <dbReference type="Google" id="ProtNLM"/>
    </source>
</evidence>
<name>A0ABN3ID13_9ACTN</name>
<proteinExistence type="predicted"/>
<organism evidence="2 3">
    <name type="scientific">Actinomadura vinacea</name>
    <dbReference type="NCBI Taxonomy" id="115336"/>
    <lineage>
        <taxon>Bacteria</taxon>
        <taxon>Bacillati</taxon>
        <taxon>Actinomycetota</taxon>
        <taxon>Actinomycetes</taxon>
        <taxon>Streptosporangiales</taxon>
        <taxon>Thermomonosporaceae</taxon>
        <taxon>Actinomadura</taxon>
    </lineage>
</organism>
<evidence type="ECO:0000256" key="1">
    <source>
        <dbReference type="SAM" id="MobiDB-lite"/>
    </source>
</evidence>
<gene>
    <name evidence="2" type="ORF">GCM10010191_05450</name>
</gene>
<dbReference type="Proteomes" id="UP001501231">
    <property type="component" value="Unassembled WGS sequence"/>
</dbReference>
<evidence type="ECO:0000313" key="2">
    <source>
        <dbReference type="EMBL" id="GAA2401117.1"/>
    </source>
</evidence>
<accession>A0ABN3ID13</accession>
<keyword evidence="3" id="KW-1185">Reference proteome</keyword>
<dbReference type="EMBL" id="BAAARW010000002">
    <property type="protein sequence ID" value="GAA2401117.1"/>
    <property type="molecule type" value="Genomic_DNA"/>
</dbReference>
<feature type="region of interest" description="Disordered" evidence="1">
    <location>
        <begin position="107"/>
        <end position="127"/>
    </location>
</feature>
<sequence>MNRRAGAAIVIGGFAGVAVTTGCGVSARADAEGPAGPPSASARTFDTFGDNGRLRVVKKSFAETGGRHGIRMLSYGLVIENRNTRAVAFPTFTVGFTDASGRPLETVASGRTPEPPRILPGDRQDVNGVVARTGPGKVTGIRVEFGRTRWITRNPGGRFTKLAAGRVVPPGPSPECGGAAQARRSTV</sequence>
<evidence type="ECO:0000313" key="3">
    <source>
        <dbReference type="Proteomes" id="UP001501231"/>
    </source>
</evidence>
<dbReference type="PROSITE" id="PS51257">
    <property type="entry name" value="PROKAR_LIPOPROTEIN"/>
    <property type="match status" value="1"/>
</dbReference>